<name>A0ACB8FWZ6_9SAUR</name>
<evidence type="ECO:0000313" key="1">
    <source>
        <dbReference type="EMBL" id="KAH8011659.1"/>
    </source>
</evidence>
<reference evidence="1" key="1">
    <citation type="submission" date="2021-08" db="EMBL/GenBank/DDBJ databases">
        <title>The first chromosome-level gecko genome reveals the dynamic sex chromosomes of Neotropical dwarf geckos (Sphaerodactylidae: Sphaerodactylus).</title>
        <authorList>
            <person name="Pinto B.J."/>
            <person name="Keating S.E."/>
            <person name="Gamble T."/>
        </authorList>
    </citation>
    <scope>NUCLEOTIDE SEQUENCE</scope>
    <source>
        <strain evidence="1">TG3544</strain>
    </source>
</reference>
<organism evidence="1 2">
    <name type="scientific">Sphaerodactylus townsendi</name>
    <dbReference type="NCBI Taxonomy" id="933632"/>
    <lineage>
        <taxon>Eukaryota</taxon>
        <taxon>Metazoa</taxon>
        <taxon>Chordata</taxon>
        <taxon>Craniata</taxon>
        <taxon>Vertebrata</taxon>
        <taxon>Euteleostomi</taxon>
        <taxon>Lepidosauria</taxon>
        <taxon>Squamata</taxon>
        <taxon>Bifurcata</taxon>
        <taxon>Gekkota</taxon>
        <taxon>Sphaerodactylidae</taxon>
        <taxon>Sphaerodactylus</taxon>
    </lineage>
</organism>
<dbReference type="Proteomes" id="UP000827872">
    <property type="component" value="Linkage Group LG13"/>
</dbReference>
<sequence length="81" mass="9154">MHSAQQHSSSKADLSHEELPGPNTPSLEVQVCITSEVERRHRSLIIGWQPSVESVKGHRFRWQGAQQHNSVQSDFSLNPLK</sequence>
<protein>
    <submittedName>
        <fullName evidence="1">Uncharacterized protein</fullName>
    </submittedName>
</protein>
<proteinExistence type="predicted"/>
<accession>A0ACB8FWZ6</accession>
<dbReference type="EMBL" id="CM037626">
    <property type="protein sequence ID" value="KAH8011659.1"/>
    <property type="molecule type" value="Genomic_DNA"/>
</dbReference>
<evidence type="ECO:0000313" key="2">
    <source>
        <dbReference type="Proteomes" id="UP000827872"/>
    </source>
</evidence>
<gene>
    <name evidence="1" type="ORF">K3G42_004835</name>
</gene>
<keyword evidence="2" id="KW-1185">Reference proteome</keyword>
<comment type="caution">
    <text evidence="1">The sequence shown here is derived from an EMBL/GenBank/DDBJ whole genome shotgun (WGS) entry which is preliminary data.</text>
</comment>